<feature type="binding site" evidence="6">
    <location>
        <position position="245"/>
    </location>
    <ligand>
        <name>Mg(2+)</name>
        <dbReference type="ChEBI" id="CHEBI:18420"/>
        <label>1</label>
    </ligand>
</feature>
<feature type="active site" description="Proton donor/acceptor" evidence="5">
    <location>
        <position position="145"/>
    </location>
</feature>
<feature type="binding site" evidence="6">
    <location>
        <position position="145"/>
    </location>
    <ligand>
        <name>Mg(2+)</name>
        <dbReference type="ChEBI" id="CHEBI:18420"/>
        <label>1</label>
    </ligand>
</feature>
<dbReference type="InterPro" id="IPR005135">
    <property type="entry name" value="Endo/exonuclease/phosphatase"/>
</dbReference>
<feature type="active site" description="Proton acceptor" evidence="5">
    <location>
        <position position="246"/>
    </location>
</feature>
<feature type="active site" evidence="5">
    <location>
        <position position="104"/>
    </location>
</feature>
<dbReference type="OrthoDB" id="9803914at2"/>
<dbReference type="Proteomes" id="UP000199411">
    <property type="component" value="Unassembled WGS sequence"/>
</dbReference>
<feature type="binding site" evidence="6">
    <location>
        <position position="147"/>
    </location>
    <ligand>
        <name>Mg(2+)</name>
        <dbReference type="ChEBI" id="CHEBI:18420"/>
        <label>1</label>
    </ligand>
</feature>
<dbReference type="RefSeq" id="WP_092129119.1">
    <property type="nucleotide sequence ID" value="NZ_FMYU01000009.1"/>
</dbReference>
<evidence type="ECO:0000259" key="8">
    <source>
        <dbReference type="Pfam" id="PF03372"/>
    </source>
</evidence>
<feature type="binding site" evidence="6">
    <location>
        <position position="246"/>
    </location>
    <ligand>
        <name>Mg(2+)</name>
        <dbReference type="ChEBI" id="CHEBI:18420"/>
        <label>1</label>
    </ligand>
</feature>
<evidence type="ECO:0000313" key="9">
    <source>
        <dbReference type="EMBL" id="SDC78270.1"/>
    </source>
</evidence>
<dbReference type="GO" id="GO:0046872">
    <property type="term" value="F:metal ion binding"/>
    <property type="evidence" value="ECO:0007669"/>
    <property type="project" value="UniProtKB-KW"/>
</dbReference>
<evidence type="ECO:0000256" key="1">
    <source>
        <dbReference type="ARBA" id="ARBA00007092"/>
    </source>
</evidence>
<evidence type="ECO:0000256" key="5">
    <source>
        <dbReference type="PIRSR" id="PIRSR604808-1"/>
    </source>
</evidence>
<organism evidence="9 10">
    <name type="scientific">Desulfurella multipotens</name>
    <dbReference type="NCBI Taxonomy" id="79269"/>
    <lineage>
        <taxon>Bacteria</taxon>
        <taxon>Pseudomonadati</taxon>
        <taxon>Campylobacterota</taxon>
        <taxon>Desulfurellia</taxon>
        <taxon>Desulfurellales</taxon>
        <taxon>Desulfurellaceae</taxon>
        <taxon>Desulfurella</taxon>
    </lineage>
</organism>
<dbReference type="InterPro" id="IPR004808">
    <property type="entry name" value="AP_endonuc_1"/>
</dbReference>
<accession>A0A1G6PDE2</accession>
<keyword evidence="4 6" id="KW-0460">Magnesium</keyword>
<protein>
    <submittedName>
        <fullName evidence="9">Exodeoxyribonuclease III</fullName>
    </submittedName>
</protein>
<dbReference type="CDD" id="cd09086">
    <property type="entry name" value="ExoIII-like_AP-endo"/>
    <property type="match status" value="1"/>
</dbReference>
<dbReference type="EMBL" id="FMYU01000009">
    <property type="protein sequence ID" value="SDC78270.1"/>
    <property type="molecule type" value="Genomic_DNA"/>
</dbReference>
<evidence type="ECO:0000256" key="3">
    <source>
        <dbReference type="ARBA" id="ARBA00022801"/>
    </source>
</evidence>
<keyword evidence="6" id="KW-0464">Manganese</keyword>
<dbReference type="InterPro" id="IPR036691">
    <property type="entry name" value="Endo/exonu/phosph_ase_sf"/>
</dbReference>
<dbReference type="AlphaFoldDB" id="A0A1G6PDE2"/>
<feature type="domain" description="Endonuclease/exonuclease/phosphatase" evidence="8">
    <location>
        <begin position="4"/>
        <end position="246"/>
    </location>
</feature>
<dbReference type="NCBIfam" id="TIGR00195">
    <property type="entry name" value="exoDNase_III"/>
    <property type="match status" value="1"/>
</dbReference>
<feature type="site" description="Transition state stabilizer" evidence="7">
    <location>
        <position position="147"/>
    </location>
</feature>
<dbReference type="NCBIfam" id="TIGR00633">
    <property type="entry name" value="xth"/>
    <property type="match status" value="1"/>
</dbReference>
<evidence type="ECO:0000256" key="6">
    <source>
        <dbReference type="PIRSR" id="PIRSR604808-2"/>
    </source>
</evidence>
<evidence type="ECO:0000256" key="4">
    <source>
        <dbReference type="ARBA" id="ARBA00022842"/>
    </source>
</evidence>
<evidence type="ECO:0000256" key="2">
    <source>
        <dbReference type="ARBA" id="ARBA00022723"/>
    </source>
</evidence>
<dbReference type="PANTHER" id="PTHR43250">
    <property type="entry name" value="EXODEOXYRIBONUCLEASE III"/>
    <property type="match status" value="1"/>
</dbReference>
<dbReference type="Gene3D" id="3.60.10.10">
    <property type="entry name" value="Endonuclease/exonuclease/phosphatase"/>
    <property type="match status" value="1"/>
</dbReference>
<dbReference type="Pfam" id="PF03372">
    <property type="entry name" value="Exo_endo_phos"/>
    <property type="match status" value="1"/>
</dbReference>
<gene>
    <name evidence="9" type="ORF">SAMN05660835_01346</name>
</gene>
<dbReference type="InterPro" id="IPR037493">
    <property type="entry name" value="ExoIII-like"/>
</dbReference>
<dbReference type="PROSITE" id="PS51435">
    <property type="entry name" value="AP_NUCLEASE_F1_4"/>
    <property type="match status" value="1"/>
</dbReference>
<keyword evidence="2 6" id="KW-0479">Metal-binding</keyword>
<dbReference type="SUPFAM" id="SSF56219">
    <property type="entry name" value="DNase I-like"/>
    <property type="match status" value="1"/>
</dbReference>
<feature type="site" description="Important for catalytic activity" evidence="7">
    <location>
        <position position="216"/>
    </location>
</feature>
<comment type="cofactor">
    <cofactor evidence="6">
        <name>Mg(2+)</name>
        <dbReference type="ChEBI" id="CHEBI:18420"/>
    </cofactor>
    <cofactor evidence="6">
        <name>Mn(2+)</name>
        <dbReference type="ChEBI" id="CHEBI:29035"/>
    </cofactor>
    <text evidence="6">Probably binds two magnesium or manganese ions per subunit.</text>
</comment>
<evidence type="ECO:0000256" key="7">
    <source>
        <dbReference type="PIRSR" id="PIRSR604808-3"/>
    </source>
</evidence>
<keyword evidence="10" id="KW-1185">Reference proteome</keyword>
<feature type="binding site" evidence="6">
    <location>
        <position position="7"/>
    </location>
    <ligand>
        <name>Mg(2+)</name>
        <dbReference type="ChEBI" id="CHEBI:18420"/>
        <label>1</label>
    </ligand>
</feature>
<dbReference type="PANTHER" id="PTHR43250:SF2">
    <property type="entry name" value="EXODEOXYRIBONUCLEASE III"/>
    <property type="match status" value="1"/>
</dbReference>
<dbReference type="GO" id="GO:0008311">
    <property type="term" value="F:double-stranded DNA 3'-5' DNA exonuclease activity"/>
    <property type="evidence" value="ECO:0007669"/>
    <property type="project" value="InterPro"/>
</dbReference>
<dbReference type="GO" id="GO:0006281">
    <property type="term" value="P:DNA repair"/>
    <property type="evidence" value="ECO:0007669"/>
    <property type="project" value="InterPro"/>
</dbReference>
<sequence>MRIATWNVNSIRVRLDKILDWITQKNIDVIAMQEIKAPDDKFPYNNFKDLGYNVESFGEVGFNGVAIASKFPMENIKKGFALDARAQKRMISCEINSIKIINVYIPNGKQVGTGDYYYKLDYLSKLKEYLISLMKDTKQIILMGDLNVALSDLDVYNSSQMSDQIGFTHSEKNALQDILNIGFFDVCREFHKDKKLFSFWDYRANSFLRNKGMRVDYILTTKEIFEKVVLCDIDEKERAKPGASDHAPVYAKVNINTGGVS</sequence>
<proteinExistence type="inferred from homology"/>
<comment type="similarity">
    <text evidence="1">Belongs to the DNA repair enzymes AP/ExoA family.</text>
</comment>
<reference evidence="10" key="1">
    <citation type="submission" date="2016-10" db="EMBL/GenBank/DDBJ databases">
        <authorList>
            <person name="Varghese N."/>
            <person name="Submissions S."/>
        </authorList>
    </citation>
    <scope>NUCLEOTIDE SEQUENCE [LARGE SCALE GENOMIC DNA]</scope>
    <source>
        <strain evidence="10">DSM 8415</strain>
    </source>
</reference>
<feature type="binding site" evidence="6">
    <location>
        <position position="34"/>
    </location>
    <ligand>
        <name>Mg(2+)</name>
        <dbReference type="ChEBI" id="CHEBI:18420"/>
        <label>1</label>
    </ligand>
</feature>
<feature type="site" description="Interaction with DNA substrate" evidence="7">
    <location>
        <position position="246"/>
    </location>
</feature>
<name>A0A1G6PDE2_9BACT</name>
<evidence type="ECO:0000313" key="10">
    <source>
        <dbReference type="Proteomes" id="UP000199411"/>
    </source>
</evidence>
<keyword evidence="3" id="KW-0378">Hydrolase</keyword>